<accession>A0AAD9VYE8</accession>
<proteinExistence type="predicted"/>
<sequence>MREVDKNWVRGMSVIGFVITVSIMLLFSLALTPPRRAWSNMRQRNIALRDLELGDPKRERHRERARLRKLPRPEEYDIFGNPWDRFPESVRAPEPAHVPVTGGISRGLHVDAEDTFGRQRGPDLPHPDEFDLADEDSADPIQQGTVSMGALLALGPRVLRWKAKALDGKGKGKGKEKAPDVAALSSAAATVKAVFDEPLPDWLAEPKASAGPRDAHFTELDVDHPVVTPPDHEIMTKEHEFPMVGARPGVHRGCTWAGHCDRDCGEGSSRPTVARNLTSQV</sequence>
<reference evidence="3" key="1">
    <citation type="submission" date="2023-06" db="EMBL/GenBank/DDBJ databases">
        <authorList>
            <person name="Noh H."/>
        </authorList>
    </citation>
    <scope>NUCLEOTIDE SEQUENCE</scope>
    <source>
        <strain evidence="3">DUCC20226</strain>
    </source>
</reference>
<gene>
    <name evidence="3" type="ORF">N8I77_011393</name>
</gene>
<evidence type="ECO:0000313" key="4">
    <source>
        <dbReference type="Proteomes" id="UP001265746"/>
    </source>
</evidence>
<feature type="compositionally biased region" description="Basic and acidic residues" evidence="1">
    <location>
        <begin position="115"/>
        <end position="129"/>
    </location>
</feature>
<feature type="transmembrane region" description="Helical" evidence="2">
    <location>
        <begin position="12"/>
        <end position="32"/>
    </location>
</feature>
<dbReference type="AlphaFoldDB" id="A0AAD9VYE8"/>
<keyword evidence="2" id="KW-0812">Transmembrane</keyword>
<keyword evidence="4" id="KW-1185">Reference proteome</keyword>
<evidence type="ECO:0000256" key="2">
    <source>
        <dbReference type="SAM" id="Phobius"/>
    </source>
</evidence>
<organism evidence="3 4">
    <name type="scientific">Phomopsis amygdali</name>
    <name type="common">Fusicoccum amygdali</name>
    <dbReference type="NCBI Taxonomy" id="1214568"/>
    <lineage>
        <taxon>Eukaryota</taxon>
        <taxon>Fungi</taxon>
        <taxon>Dikarya</taxon>
        <taxon>Ascomycota</taxon>
        <taxon>Pezizomycotina</taxon>
        <taxon>Sordariomycetes</taxon>
        <taxon>Sordariomycetidae</taxon>
        <taxon>Diaporthales</taxon>
        <taxon>Diaporthaceae</taxon>
        <taxon>Diaporthe</taxon>
    </lineage>
</organism>
<keyword evidence="2" id="KW-0472">Membrane</keyword>
<evidence type="ECO:0000313" key="3">
    <source>
        <dbReference type="EMBL" id="KAK2599658.1"/>
    </source>
</evidence>
<protein>
    <recommendedName>
        <fullName evidence="5">Transmembrane protein</fullName>
    </recommendedName>
</protein>
<feature type="region of interest" description="Disordered" evidence="1">
    <location>
        <begin position="115"/>
        <end position="135"/>
    </location>
</feature>
<name>A0AAD9VYE8_PHOAM</name>
<comment type="caution">
    <text evidence="3">The sequence shown here is derived from an EMBL/GenBank/DDBJ whole genome shotgun (WGS) entry which is preliminary data.</text>
</comment>
<evidence type="ECO:0000256" key="1">
    <source>
        <dbReference type="SAM" id="MobiDB-lite"/>
    </source>
</evidence>
<evidence type="ECO:0008006" key="5">
    <source>
        <dbReference type="Google" id="ProtNLM"/>
    </source>
</evidence>
<dbReference type="Proteomes" id="UP001265746">
    <property type="component" value="Unassembled WGS sequence"/>
</dbReference>
<keyword evidence="2" id="KW-1133">Transmembrane helix</keyword>
<dbReference type="EMBL" id="JAUJFL010000007">
    <property type="protein sequence ID" value="KAK2599658.1"/>
    <property type="molecule type" value="Genomic_DNA"/>
</dbReference>